<dbReference type="Gene3D" id="3.40.120.10">
    <property type="entry name" value="Alpha-D-Glucose-1,6-Bisphosphate, subunit A, domain 3"/>
    <property type="match status" value="3"/>
</dbReference>
<dbReference type="PANTHER" id="PTHR45745">
    <property type="entry name" value="PHOSPHOMANNOMUTASE 45A"/>
    <property type="match status" value="1"/>
</dbReference>
<organism evidence="11 12">
    <name type="scientific">Candidatus Woykebacteria bacterium RIFCSPHIGHO2_01_FULL_39_12</name>
    <dbReference type="NCBI Taxonomy" id="1802599"/>
    <lineage>
        <taxon>Bacteria</taxon>
        <taxon>Candidatus Woykeibacteriota</taxon>
    </lineage>
</organism>
<evidence type="ECO:0000256" key="1">
    <source>
        <dbReference type="ARBA" id="ARBA00001946"/>
    </source>
</evidence>
<comment type="similarity">
    <text evidence="2">Belongs to the phosphohexose mutase family.</text>
</comment>
<dbReference type="GO" id="GO:0000287">
    <property type="term" value="F:magnesium ion binding"/>
    <property type="evidence" value="ECO:0007669"/>
    <property type="project" value="InterPro"/>
</dbReference>
<dbReference type="InterPro" id="IPR016066">
    <property type="entry name" value="A-D-PHexomutase_CS"/>
</dbReference>
<evidence type="ECO:0000256" key="2">
    <source>
        <dbReference type="ARBA" id="ARBA00010231"/>
    </source>
</evidence>
<feature type="domain" description="Alpha-D-phosphohexomutase alpha/beta/alpha" evidence="10">
    <location>
        <begin position="342"/>
        <end position="457"/>
    </location>
</feature>
<keyword evidence="4" id="KW-0479">Metal-binding</keyword>
<dbReference type="EMBL" id="MHCV01000046">
    <property type="protein sequence ID" value="OGY26888.1"/>
    <property type="molecule type" value="Genomic_DNA"/>
</dbReference>
<dbReference type="PANTHER" id="PTHR45745:SF1">
    <property type="entry name" value="PHOSPHOGLUCOMUTASE 2B-RELATED"/>
    <property type="match status" value="1"/>
</dbReference>
<evidence type="ECO:0000259" key="9">
    <source>
        <dbReference type="Pfam" id="PF02879"/>
    </source>
</evidence>
<sequence length="603" mass="67954">MNQLSEKAKSHLSPEAFENLQVWLGKKEFVHFQGEIKSLIEKEGWSELEDAFYTHIRIGTGGIRGKIGVGPNRINFRTIGEAAQGLAQFIEEFGEEAKKRGVVVSREVRRFSRDFAELTCGVLAGNGIKTFLFDGIRTTPELSFSVRHLKAIAGVQITASHNPRTDNGFKFFWSDGGQVVPPLDEKFMSLVLGVDEIRKVDFSKAKNNGFVRLIGEDVDEAYFKAILDLSLVKSRSAKIAFSPLHSSGITNAWPILKKEGFDVTVLAGQAEPDENFPGAYRDYINPEFEQVLEPTTKLGEKIGADLALCTDPDGCRFAAAFKVNKNSNELQYFTANEIASAMLYFILSLLKERGKIRKNLLYIKIFASTTLATDVAKSFGISYVDDLLVGYKWIGQVVEHMENSKNFIFSFEDTCGYCRGDFIRDKDGAIGAITAAEMISTLKDQGMLLTDYLNEIYLKFGYYRNVLYQVEVQGKEGFEDIVKFYKGLRANPPREIAGLKVYRIIDRLDENLRKPENYVAGITGDEITFILSEDEKVRLLTRPSGTQPQFKYYLQTFGKVNGNLEKVKKEVDNLAENIEEDMYAIQDKILGKKVRGLKIKSHW</sequence>
<proteinExistence type="inferred from homology"/>
<evidence type="ECO:0000256" key="7">
    <source>
        <dbReference type="SAM" id="Coils"/>
    </source>
</evidence>
<evidence type="ECO:0000256" key="3">
    <source>
        <dbReference type="ARBA" id="ARBA00022553"/>
    </source>
</evidence>
<evidence type="ECO:0000313" key="11">
    <source>
        <dbReference type="EMBL" id="OGY26888.1"/>
    </source>
</evidence>
<evidence type="ECO:0000256" key="6">
    <source>
        <dbReference type="ARBA" id="ARBA00023235"/>
    </source>
</evidence>
<dbReference type="Pfam" id="PF02880">
    <property type="entry name" value="PGM_PMM_III"/>
    <property type="match status" value="1"/>
</dbReference>
<dbReference type="Pfam" id="PF02878">
    <property type="entry name" value="PGM_PMM_I"/>
    <property type="match status" value="1"/>
</dbReference>
<dbReference type="GO" id="GO:0008973">
    <property type="term" value="F:phosphopentomutase activity"/>
    <property type="evidence" value="ECO:0007669"/>
    <property type="project" value="TreeGrafter"/>
</dbReference>
<dbReference type="InterPro" id="IPR005845">
    <property type="entry name" value="A-D-PHexomutase_a/b/a-II"/>
</dbReference>
<evidence type="ECO:0000259" key="8">
    <source>
        <dbReference type="Pfam" id="PF02878"/>
    </source>
</evidence>
<protein>
    <recommendedName>
        <fullName evidence="13">Phosphoglucomutase</fullName>
    </recommendedName>
</protein>
<keyword evidence="6" id="KW-0413">Isomerase</keyword>
<reference evidence="11 12" key="1">
    <citation type="journal article" date="2016" name="Nat. Commun.">
        <title>Thousands of microbial genomes shed light on interconnected biogeochemical processes in an aquifer system.</title>
        <authorList>
            <person name="Anantharaman K."/>
            <person name="Brown C.T."/>
            <person name="Hug L.A."/>
            <person name="Sharon I."/>
            <person name="Castelle C.J."/>
            <person name="Probst A.J."/>
            <person name="Thomas B.C."/>
            <person name="Singh A."/>
            <person name="Wilkins M.J."/>
            <person name="Karaoz U."/>
            <person name="Brodie E.L."/>
            <person name="Williams K.H."/>
            <person name="Hubbard S.S."/>
            <person name="Banfield J.F."/>
        </authorList>
    </citation>
    <scope>NUCLEOTIDE SEQUENCE [LARGE SCALE GENOMIC DNA]</scope>
</reference>
<dbReference type="SUPFAM" id="SSF53738">
    <property type="entry name" value="Phosphoglucomutase, first 3 domains"/>
    <property type="match status" value="3"/>
</dbReference>
<dbReference type="InterPro" id="IPR005844">
    <property type="entry name" value="A-D-PHexomutase_a/b/a-I"/>
</dbReference>
<gene>
    <name evidence="11" type="ORF">A2864_00365</name>
</gene>
<dbReference type="Proteomes" id="UP000177900">
    <property type="component" value="Unassembled WGS sequence"/>
</dbReference>
<dbReference type="AlphaFoldDB" id="A0A1G1WGN8"/>
<evidence type="ECO:0000259" key="10">
    <source>
        <dbReference type="Pfam" id="PF02880"/>
    </source>
</evidence>
<feature type="domain" description="Alpha-D-phosphohexomutase alpha/beta/alpha" evidence="8">
    <location>
        <begin position="58"/>
        <end position="187"/>
    </location>
</feature>
<keyword evidence="3" id="KW-0597">Phosphoprotein</keyword>
<dbReference type="SUPFAM" id="SSF55957">
    <property type="entry name" value="Phosphoglucomutase, C-terminal domain"/>
    <property type="match status" value="1"/>
</dbReference>
<dbReference type="PROSITE" id="PS00710">
    <property type="entry name" value="PGM_PMM"/>
    <property type="match status" value="1"/>
</dbReference>
<name>A0A1G1WGN8_9BACT</name>
<dbReference type="GO" id="GO:0005975">
    <property type="term" value="P:carbohydrate metabolic process"/>
    <property type="evidence" value="ECO:0007669"/>
    <property type="project" value="InterPro"/>
</dbReference>
<dbReference type="Pfam" id="PF02879">
    <property type="entry name" value="PGM_PMM_II"/>
    <property type="match status" value="1"/>
</dbReference>
<comment type="caution">
    <text evidence="11">The sequence shown here is derived from an EMBL/GenBank/DDBJ whole genome shotgun (WGS) entry which is preliminary data.</text>
</comment>
<feature type="coiled-coil region" evidence="7">
    <location>
        <begin position="557"/>
        <end position="584"/>
    </location>
</feature>
<comment type="cofactor">
    <cofactor evidence="1">
        <name>Mg(2+)</name>
        <dbReference type="ChEBI" id="CHEBI:18420"/>
    </cofactor>
</comment>
<keyword evidence="5" id="KW-0460">Magnesium</keyword>
<keyword evidence="7" id="KW-0175">Coiled coil</keyword>
<accession>A0A1G1WGN8</accession>
<evidence type="ECO:0000256" key="5">
    <source>
        <dbReference type="ARBA" id="ARBA00022842"/>
    </source>
</evidence>
<dbReference type="GO" id="GO:0006166">
    <property type="term" value="P:purine ribonucleoside salvage"/>
    <property type="evidence" value="ECO:0007669"/>
    <property type="project" value="TreeGrafter"/>
</dbReference>
<feature type="domain" description="Alpha-D-phosphohexomutase alpha/beta/alpha" evidence="9">
    <location>
        <begin position="223"/>
        <end position="320"/>
    </location>
</feature>
<dbReference type="CDD" id="cd05799">
    <property type="entry name" value="PGM2"/>
    <property type="match status" value="1"/>
</dbReference>
<evidence type="ECO:0008006" key="13">
    <source>
        <dbReference type="Google" id="ProtNLM"/>
    </source>
</evidence>
<dbReference type="InterPro" id="IPR036900">
    <property type="entry name" value="A-D-PHexomutase_C_sf"/>
</dbReference>
<evidence type="ECO:0000313" key="12">
    <source>
        <dbReference type="Proteomes" id="UP000177900"/>
    </source>
</evidence>
<dbReference type="InterPro" id="IPR005846">
    <property type="entry name" value="A-D-PHexomutase_a/b/a-III"/>
</dbReference>
<evidence type="ECO:0000256" key="4">
    <source>
        <dbReference type="ARBA" id="ARBA00022723"/>
    </source>
</evidence>
<dbReference type="InterPro" id="IPR016055">
    <property type="entry name" value="A-D-PHexomutase_a/b/a-I/II/III"/>
</dbReference>